<keyword evidence="1" id="KW-1185">Reference proteome</keyword>
<name>A0A915HK78_ROMCU</name>
<reference evidence="2" key="1">
    <citation type="submission" date="2022-11" db="UniProtKB">
        <authorList>
            <consortium name="WormBaseParasite"/>
        </authorList>
    </citation>
    <scope>IDENTIFICATION</scope>
</reference>
<dbReference type="AlphaFoldDB" id="A0A915HK78"/>
<evidence type="ECO:0000313" key="2">
    <source>
        <dbReference type="WBParaSite" id="nRc.2.0.1.t01860-RA"/>
    </source>
</evidence>
<proteinExistence type="predicted"/>
<accession>A0A915HK78</accession>
<organism evidence="1 2">
    <name type="scientific">Romanomermis culicivorax</name>
    <name type="common">Nematode worm</name>
    <dbReference type="NCBI Taxonomy" id="13658"/>
    <lineage>
        <taxon>Eukaryota</taxon>
        <taxon>Metazoa</taxon>
        <taxon>Ecdysozoa</taxon>
        <taxon>Nematoda</taxon>
        <taxon>Enoplea</taxon>
        <taxon>Dorylaimia</taxon>
        <taxon>Mermithida</taxon>
        <taxon>Mermithoidea</taxon>
        <taxon>Mermithidae</taxon>
        <taxon>Romanomermis</taxon>
    </lineage>
</organism>
<dbReference type="WBParaSite" id="nRc.2.0.1.t01860-RA">
    <property type="protein sequence ID" value="nRc.2.0.1.t01860-RA"/>
    <property type="gene ID" value="nRc.2.0.1.g01860"/>
</dbReference>
<evidence type="ECO:0000313" key="1">
    <source>
        <dbReference type="Proteomes" id="UP000887565"/>
    </source>
</evidence>
<protein>
    <submittedName>
        <fullName evidence="2">Uncharacterized protein</fullName>
    </submittedName>
</protein>
<sequence length="118" mass="13214">MSDFQLSDLQINRCDEEHYDEKLMRFSTASAQCLGKVYLEREKYGPKAGAFSLTTQFQLWSIPLSTNVLSSYSSKSTSLKQCLALKTQTLALALAFLDTRKAVHRALPSLTNKPIHGI</sequence>
<dbReference type="Proteomes" id="UP000887565">
    <property type="component" value="Unplaced"/>
</dbReference>